<name>A0A3B6K9M6_WHEAT</name>
<protein>
    <recommendedName>
        <fullName evidence="7">Peptidase M48 domain-containing protein</fullName>
    </recommendedName>
</protein>
<comment type="similarity">
    <text evidence="6">Belongs to the peptidase M48 family.</text>
</comment>
<dbReference type="Pfam" id="PF01435">
    <property type="entry name" value="Peptidase_M48"/>
    <property type="match status" value="1"/>
</dbReference>
<dbReference type="PANTHER" id="PTHR22726">
    <property type="entry name" value="METALLOENDOPEPTIDASE OMA1"/>
    <property type="match status" value="1"/>
</dbReference>
<dbReference type="GO" id="GO:0051603">
    <property type="term" value="P:proteolysis involved in protein catabolic process"/>
    <property type="evidence" value="ECO:0000318"/>
    <property type="project" value="GO_Central"/>
</dbReference>
<dbReference type="GO" id="GO:0046872">
    <property type="term" value="F:metal ion binding"/>
    <property type="evidence" value="ECO:0007669"/>
    <property type="project" value="UniProtKB-KW"/>
</dbReference>
<dbReference type="GeneID" id="123106383"/>
<keyword evidence="9" id="KW-1185">Reference proteome</keyword>
<organism evidence="8">
    <name type="scientific">Triticum aestivum</name>
    <name type="common">Wheat</name>
    <dbReference type="NCBI Taxonomy" id="4565"/>
    <lineage>
        <taxon>Eukaryota</taxon>
        <taxon>Viridiplantae</taxon>
        <taxon>Streptophyta</taxon>
        <taxon>Embryophyta</taxon>
        <taxon>Tracheophyta</taxon>
        <taxon>Spermatophyta</taxon>
        <taxon>Magnoliopsida</taxon>
        <taxon>Liliopsida</taxon>
        <taxon>Poales</taxon>
        <taxon>Poaceae</taxon>
        <taxon>BOP clade</taxon>
        <taxon>Pooideae</taxon>
        <taxon>Triticodae</taxon>
        <taxon>Triticeae</taxon>
        <taxon>Triticinae</taxon>
        <taxon>Triticum</taxon>
    </lineage>
</organism>
<dbReference type="GO" id="GO:0016020">
    <property type="term" value="C:membrane"/>
    <property type="evidence" value="ECO:0000318"/>
    <property type="project" value="GO_Central"/>
</dbReference>
<dbReference type="Gramene" id="TraesCS5A03G0055100.1">
    <property type="protein sequence ID" value="TraesCS5A03G0055100.1.CDS"/>
    <property type="gene ID" value="TraesCS5A03G0055100"/>
</dbReference>
<evidence type="ECO:0000313" key="9">
    <source>
        <dbReference type="Proteomes" id="UP000019116"/>
    </source>
</evidence>
<dbReference type="EnsemblPlants" id="TraesCS5A02G022400.1">
    <property type="protein sequence ID" value="TraesCS5A02G022400.1"/>
    <property type="gene ID" value="TraesCS5A02G022400"/>
</dbReference>
<sequence>MSRLWCALSQMLRRCRAPAAPQRLLHWCSSASRVTPALLRRPASTMARQFGRQYRWYDDPRKVAAAMAIGLSAAMMATCDREVVPCTNRSHLVVLSPKEERDLGESLFAEEMAKHRHKTVDPCHPDSVRVRRIAERIIHAANRGLGVYNSRDAPMLRVTQKGNKPWAPQPHTRHLHGLNGSWELVLATHGNATAGSAPGGKIIVFTGLLDWYKTDGEVAFALAHEVGHLIARHQADIMSRLWLPAILRRRFLHRKEIEADRIGTLLLGAAGFHPLNALAFIGKATEIVGDYTLRREILEADHPHPKRRLWHLSNANTMEEALELYREATAMDKVTEKYFVNPTM</sequence>
<evidence type="ECO:0000256" key="3">
    <source>
        <dbReference type="ARBA" id="ARBA00022801"/>
    </source>
</evidence>
<gene>
    <name evidence="8" type="primary">LOC123106383</name>
</gene>
<dbReference type="CDD" id="cd07324">
    <property type="entry name" value="M48C_Oma1-like"/>
    <property type="match status" value="1"/>
</dbReference>
<evidence type="ECO:0000256" key="5">
    <source>
        <dbReference type="ARBA" id="ARBA00023049"/>
    </source>
</evidence>
<evidence type="ECO:0000256" key="1">
    <source>
        <dbReference type="ARBA" id="ARBA00022670"/>
    </source>
</evidence>
<dbReference type="SMR" id="A0A3B6K9M6"/>
<comment type="cofactor">
    <cofactor evidence="6">
        <name>Zn(2+)</name>
        <dbReference type="ChEBI" id="CHEBI:29105"/>
    </cofactor>
    <text evidence="6">Binds 1 zinc ion per subunit.</text>
</comment>
<evidence type="ECO:0000256" key="6">
    <source>
        <dbReference type="RuleBase" id="RU003983"/>
    </source>
</evidence>
<evidence type="ECO:0000256" key="4">
    <source>
        <dbReference type="ARBA" id="ARBA00022833"/>
    </source>
</evidence>
<dbReference type="Gene3D" id="3.30.2010.10">
    <property type="entry name" value="Metalloproteases ('zincins'), catalytic domain"/>
    <property type="match status" value="1"/>
</dbReference>
<keyword evidence="3 6" id="KW-0378">Hydrolase</keyword>
<dbReference type="RefSeq" id="XP_044384504.1">
    <property type="nucleotide sequence ID" value="XM_044528569.1"/>
</dbReference>
<evidence type="ECO:0000256" key="2">
    <source>
        <dbReference type="ARBA" id="ARBA00022723"/>
    </source>
</evidence>
<dbReference type="Gramene" id="TraesWEE_scaffold_105286_01G000100.1">
    <property type="protein sequence ID" value="TraesWEE_scaffold_105286_01G000100.1"/>
    <property type="gene ID" value="TraesWEE_scaffold_105286_01G000100"/>
</dbReference>
<accession>A0A3B6K9M6</accession>
<dbReference type="Proteomes" id="UP000019116">
    <property type="component" value="Chromosome 5A"/>
</dbReference>
<dbReference type="PANTHER" id="PTHR22726:SF25">
    <property type="entry name" value="PEPTIDASE M48 DOMAIN-CONTAINING PROTEIN"/>
    <property type="match status" value="1"/>
</dbReference>
<dbReference type="InterPro" id="IPR001915">
    <property type="entry name" value="Peptidase_M48"/>
</dbReference>
<keyword evidence="5 6" id="KW-0482">Metalloprotease</keyword>
<dbReference type="OrthoDB" id="634473at2759"/>
<dbReference type="Gramene" id="TraesCS5A02G022400.1">
    <property type="protein sequence ID" value="TraesCS5A02G022400.1"/>
    <property type="gene ID" value="TraesCS5A02G022400"/>
</dbReference>
<reference evidence="8" key="1">
    <citation type="submission" date="2018-08" db="EMBL/GenBank/DDBJ databases">
        <authorList>
            <person name="Rossello M."/>
        </authorList>
    </citation>
    <scope>NUCLEOTIDE SEQUENCE [LARGE SCALE GENOMIC DNA]</scope>
    <source>
        <strain evidence="8">cv. Chinese Spring</strain>
    </source>
</reference>
<dbReference type="AlphaFoldDB" id="A0A3B6K9M6"/>
<keyword evidence="1 6" id="KW-0645">Protease</keyword>
<keyword evidence="4 6" id="KW-0862">Zinc</keyword>
<dbReference type="GO" id="GO:0004222">
    <property type="term" value="F:metalloendopeptidase activity"/>
    <property type="evidence" value="ECO:0000318"/>
    <property type="project" value="GO_Central"/>
</dbReference>
<evidence type="ECO:0000259" key="7">
    <source>
        <dbReference type="Pfam" id="PF01435"/>
    </source>
</evidence>
<dbReference type="STRING" id="4565.A0A3B6K9M6"/>
<proteinExistence type="inferred from homology"/>
<dbReference type="InterPro" id="IPR051156">
    <property type="entry name" value="Mito/Outer_Membr_Metalloprot"/>
</dbReference>
<dbReference type="KEGG" id="taes:123106383"/>
<evidence type="ECO:0000313" key="8">
    <source>
        <dbReference type="EnsemblPlants" id="TraesCS5A02G022400.1"/>
    </source>
</evidence>
<dbReference type="OMA" id="TVDPCHP"/>
<feature type="domain" description="Peptidase M48" evidence="7">
    <location>
        <begin position="187"/>
        <end position="239"/>
    </location>
</feature>
<dbReference type="Gramene" id="TraesRN5A0100055600.1">
    <property type="protein sequence ID" value="TraesRN5A0100055600.1"/>
    <property type="gene ID" value="TraesRN5A0100055600"/>
</dbReference>
<reference evidence="8" key="2">
    <citation type="submission" date="2018-10" db="UniProtKB">
        <authorList>
            <consortium name="EnsemblPlants"/>
        </authorList>
    </citation>
    <scope>IDENTIFICATION</scope>
</reference>
<keyword evidence="2" id="KW-0479">Metal-binding</keyword>